<reference evidence="1 2" key="1">
    <citation type="submission" date="2021-06" db="EMBL/GenBank/DDBJ databases">
        <authorList>
            <person name="Palmer J.M."/>
        </authorList>
    </citation>
    <scope>NUCLEOTIDE SEQUENCE [LARGE SCALE GENOMIC DNA]</scope>
    <source>
        <strain evidence="2">if_2019</strain>
        <tissue evidence="1">Muscle</tissue>
    </source>
</reference>
<protein>
    <submittedName>
        <fullName evidence="1">Uncharacterized protein</fullName>
    </submittedName>
</protein>
<comment type="caution">
    <text evidence="1">The sequence shown here is derived from an EMBL/GenBank/DDBJ whole genome shotgun (WGS) entry which is preliminary data.</text>
</comment>
<organism evidence="1 2">
    <name type="scientific">Ilyodon furcidens</name>
    <name type="common">goldbreast splitfin</name>
    <dbReference type="NCBI Taxonomy" id="33524"/>
    <lineage>
        <taxon>Eukaryota</taxon>
        <taxon>Metazoa</taxon>
        <taxon>Chordata</taxon>
        <taxon>Craniata</taxon>
        <taxon>Vertebrata</taxon>
        <taxon>Euteleostomi</taxon>
        <taxon>Actinopterygii</taxon>
        <taxon>Neopterygii</taxon>
        <taxon>Teleostei</taxon>
        <taxon>Neoteleostei</taxon>
        <taxon>Acanthomorphata</taxon>
        <taxon>Ovalentaria</taxon>
        <taxon>Atherinomorphae</taxon>
        <taxon>Cyprinodontiformes</taxon>
        <taxon>Goodeidae</taxon>
        <taxon>Ilyodon</taxon>
    </lineage>
</organism>
<accession>A0ABV0VLD8</accession>
<gene>
    <name evidence="1" type="ORF">ILYODFUR_032369</name>
</gene>
<dbReference type="EMBL" id="JAHRIQ010109510">
    <property type="protein sequence ID" value="MEQ2257211.1"/>
    <property type="molecule type" value="Genomic_DNA"/>
</dbReference>
<name>A0ABV0VLD8_9TELE</name>
<evidence type="ECO:0000313" key="2">
    <source>
        <dbReference type="Proteomes" id="UP001482620"/>
    </source>
</evidence>
<evidence type="ECO:0000313" key="1">
    <source>
        <dbReference type="EMBL" id="MEQ2257211.1"/>
    </source>
</evidence>
<keyword evidence="2" id="KW-1185">Reference proteome</keyword>
<proteinExistence type="predicted"/>
<dbReference type="Proteomes" id="UP001482620">
    <property type="component" value="Unassembled WGS sequence"/>
</dbReference>
<sequence>MAAISGFCSALCPPVTTRWTMNSPQLFIEQNFLHKTSVLSEIKPSALVLNWSRAGRALQTQTSVQSYSQSSMSLVSHGAPAQVKCHVDSACLHCLSSRGLLAAGCHRLSDS</sequence>